<organism evidence="1 2">
    <name type="scientific">Seonamhaeicola marinus</name>
    <dbReference type="NCBI Taxonomy" id="1912246"/>
    <lineage>
        <taxon>Bacteria</taxon>
        <taxon>Pseudomonadati</taxon>
        <taxon>Bacteroidota</taxon>
        <taxon>Flavobacteriia</taxon>
        <taxon>Flavobacteriales</taxon>
        <taxon>Flavobacteriaceae</taxon>
    </lineage>
</organism>
<evidence type="ECO:0000313" key="1">
    <source>
        <dbReference type="EMBL" id="TYA74345.1"/>
    </source>
</evidence>
<dbReference type="Proteomes" id="UP000323930">
    <property type="component" value="Unassembled WGS sequence"/>
</dbReference>
<keyword evidence="2" id="KW-1185">Reference proteome</keyword>
<gene>
    <name evidence="1" type="ORF">FUA24_13545</name>
</gene>
<evidence type="ECO:0000313" key="2">
    <source>
        <dbReference type="Proteomes" id="UP000323930"/>
    </source>
</evidence>
<sequence>MTRRLICIFFTVVFVAFLTAPTILTIIDNDIDVSVFYASPEEEEKGNEKNKDYEKLFFETPLTESTFAQKETEDHLEYVYKNYPKPHLNFIAPPPDLT</sequence>
<reference evidence="1 2" key="1">
    <citation type="submission" date="2019-08" db="EMBL/GenBank/DDBJ databases">
        <title>Seonamhaeicola sediminis sp. nov., isolated from marine sediment.</title>
        <authorList>
            <person name="Cao W.R."/>
        </authorList>
    </citation>
    <scope>NUCLEOTIDE SEQUENCE [LARGE SCALE GENOMIC DNA]</scope>
    <source>
        <strain evidence="1 2">B011</strain>
    </source>
</reference>
<dbReference type="AlphaFoldDB" id="A0A5D0HSV0"/>
<protein>
    <submittedName>
        <fullName evidence="1">Uncharacterized protein</fullName>
    </submittedName>
</protein>
<accession>A0A5D0HSV0</accession>
<dbReference type="RefSeq" id="WP_148543187.1">
    <property type="nucleotide sequence ID" value="NZ_VSDQ01000679.1"/>
</dbReference>
<dbReference type="OrthoDB" id="1450082at2"/>
<name>A0A5D0HSV0_9FLAO</name>
<proteinExistence type="predicted"/>
<comment type="caution">
    <text evidence="1">The sequence shown here is derived from an EMBL/GenBank/DDBJ whole genome shotgun (WGS) entry which is preliminary data.</text>
</comment>
<dbReference type="EMBL" id="VSDQ01000679">
    <property type="protein sequence ID" value="TYA74345.1"/>
    <property type="molecule type" value="Genomic_DNA"/>
</dbReference>